<dbReference type="RefSeq" id="WP_089802585.1">
    <property type="nucleotide sequence ID" value="NZ_BJYE01000023.1"/>
</dbReference>
<comment type="similarity">
    <text evidence="2">Belongs to the SspI family.</text>
</comment>
<dbReference type="HAMAP" id="MF_00669">
    <property type="entry name" value="SspI"/>
    <property type="match status" value="1"/>
</dbReference>
<accession>A0A511X308</accession>
<name>A0A511X308_9BACI</name>
<evidence type="ECO:0000313" key="4">
    <source>
        <dbReference type="Proteomes" id="UP000321400"/>
    </source>
</evidence>
<evidence type="ECO:0000313" key="3">
    <source>
        <dbReference type="EMBL" id="GEN57339.1"/>
    </source>
</evidence>
<dbReference type="STRING" id="442899.SAMN05720591_12312"/>
<protein>
    <recommendedName>
        <fullName evidence="2">Small, acid-soluble spore protein I</fullName>
        <shortName evidence="2">SASP I</shortName>
    </recommendedName>
</protein>
<keyword evidence="1 2" id="KW-0749">Sporulation</keyword>
<dbReference type="EMBL" id="BJYE01000023">
    <property type="protein sequence ID" value="GEN57339.1"/>
    <property type="molecule type" value="Genomic_DNA"/>
</dbReference>
<dbReference type="NCBIfam" id="TIGR03092">
    <property type="entry name" value="SASP_sspI"/>
    <property type="match status" value="1"/>
</dbReference>
<dbReference type="OrthoDB" id="2453696at2"/>
<comment type="caution">
    <text evidence="3">The sequence shown here is derived from an EMBL/GenBank/DDBJ whole genome shotgun (WGS) entry which is preliminary data.</text>
</comment>
<evidence type="ECO:0000256" key="1">
    <source>
        <dbReference type="ARBA" id="ARBA00022969"/>
    </source>
</evidence>
<sequence length="70" mass="8005">MNLNIRMALKEKLMNVTPSELEATIRDALKSHEEQLLPGLGYLFELHWQQASAEHKQAMLEELSKTLQAS</sequence>
<dbReference type="GO" id="GO:0030436">
    <property type="term" value="P:asexual sporulation"/>
    <property type="evidence" value="ECO:0007669"/>
    <property type="project" value="UniProtKB-UniRule"/>
</dbReference>
<reference evidence="3 4" key="1">
    <citation type="submission" date="2019-07" db="EMBL/GenBank/DDBJ databases">
        <title>Whole genome shotgun sequence of Halolactibacillus alkaliphilus NBRC 103919.</title>
        <authorList>
            <person name="Hosoyama A."/>
            <person name="Uohara A."/>
            <person name="Ohji S."/>
            <person name="Ichikawa N."/>
        </authorList>
    </citation>
    <scope>NUCLEOTIDE SEQUENCE [LARGE SCALE GENOMIC DNA]</scope>
    <source>
        <strain evidence="3 4">NBRC 103919</strain>
    </source>
</reference>
<proteinExistence type="evidence at transcript level"/>
<gene>
    <name evidence="2" type="primary">sspI</name>
    <name evidence="3" type="ORF">HAL01_18030</name>
</gene>
<dbReference type="Proteomes" id="UP000321400">
    <property type="component" value="Unassembled WGS sequence"/>
</dbReference>
<dbReference type="InterPro" id="IPR017525">
    <property type="entry name" value="SspI"/>
</dbReference>
<organism evidence="3 4">
    <name type="scientific">Halolactibacillus alkaliphilus</name>
    <dbReference type="NCBI Taxonomy" id="442899"/>
    <lineage>
        <taxon>Bacteria</taxon>
        <taxon>Bacillati</taxon>
        <taxon>Bacillota</taxon>
        <taxon>Bacilli</taxon>
        <taxon>Bacillales</taxon>
        <taxon>Bacillaceae</taxon>
        <taxon>Halolactibacillus</taxon>
    </lineage>
</organism>
<evidence type="ECO:0000256" key="2">
    <source>
        <dbReference type="HAMAP-Rule" id="MF_00669"/>
    </source>
</evidence>
<comment type="induction">
    <text evidence="2">Expressed only in the forespore compartment of sporulating cells.</text>
</comment>
<dbReference type="GO" id="GO:0030435">
    <property type="term" value="P:sporulation resulting in formation of a cellular spore"/>
    <property type="evidence" value="ECO:0007669"/>
    <property type="project" value="UniProtKB-KW"/>
</dbReference>
<comment type="subcellular location">
    <subcellularLocation>
        <location evidence="2">Spore core</location>
    </subcellularLocation>
</comment>
<dbReference type="AlphaFoldDB" id="A0A511X308"/>
<dbReference type="Pfam" id="PF14098">
    <property type="entry name" value="SSPI"/>
    <property type="match status" value="1"/>
</dbReference>
<keyword evidence="4" id="KW-1185">Reference proteome</keyword>